<feature type="non-terminal residue" evidence="2">
    <location>
        <position position="69"/>
    </location>
</feature>
<protein>
    <submittedName>
        <fullName evidence="2">Dodecin (COG3360) Flavin-binding</fullName>
    </submittedName>
</protein>
<dbReference type="EMBL" id="CADCUE010000264">
    <property type="protein sequence ID" value="CAA9357730.1"/>
    <property type="molecule type" value="Genomic_DNA"/>
</dbReference>
<evidence type="ECO:0000256" key="1">
    <source>
        <dbReference type="SAM" id="MobiDB-lite"/>
    </source>
</evidence>
<gene>
    <name evidence="2" type="ORF">AVDCRST_MAG16-2797</name>
</gene>
<feature type="compositionally biased region" description="Basic residues" evidence="1">
    <location>
        <begin position="26"/>
        <end position="35"/>
    </location>
</feature>
<organism evidence="2">
    <name type="scientific">uncultured Frankineae bacterium</name>
    <dbReference type="NCBI Taxonomy" id="437475"/>
    <lineage>
        <taxon>Bacteria</taxon>
        <taxon>Bacillati</taxon>
        <taxon>Actinomycetota</taxon>
        <taxon>Actinomycetes</taxon>
        <taxon>Frankiales</taxon>
        <taxon>environmental samples</taxon>
    </lineage>
</organism>
<feature type="region of interest" description="Disordered" evidence="1">
    <location>
        <begin position="25"/>
        <end position="69"/>
    </location>
</feature>
<name>A0A6J4MH21_9ACTN</name>
<proteinExistence type="predicted"/>
<evidence type="ECO:0000313" key="2">
    <source>
        <dbReference type="EMBL" id="CAA9357730.1"/>
    </source>
</evidence>
<sequence>ERPRLPHHRGRRIVVRVLAAGDHQRRLAGRPHRPQRGVVRGRGDPRSRHGRADRCVPGDAEGGLPARGL</sequence>
<accession>A0A6J4MH21</accession>
<feature type="non-terminal residue" evidence="2">
    <location>
        <position position="1"/>
    </location>
</feature>
<reference evidence="2" key="1">
    <citation type="submission" date="2020-02" db="EMBL/GenBank/DDBJ databases">
        <authorList>
            <person name="Meier V. D."/>
        </authorList>
    </citation>
    <scope>NUCLEOTIDE SEQUENCE</scope>
    <source>
        <strain evidence="2">AVDCRST_MAG16</strain>
    </source>
</reference>
<feature type="compositionally biased region" description="Basic and acidic residues" evidence="1">
    <location>
        <begin position="41"/>
        <end position="56"/>
    </location>
</feature>
<dbReference type="AlphaFoldDB" id="A0A6J4MH21"/>